<dbReference type="Pfam" id="PF07690">
    <property type="entry name" value="MFS_1"/>
    <property type="match status" value="1"/>
</dbReference>
<feature type="transmembrane region" description="Helical" evidence="8">
    <location>
        <begin position="220"/>
        <end position="238"/>
    </location>
</feature>
<feature type="transmembrane region" description="Helical" evidence="8">
    <location>
        <begin position="195"/>
        <end position="214"/>
    </location>
</feature>
<evidence type="ECO:0000256" key="3">
    <source>
        <dbReference type="ARBA" id="ARBA00022448"/>
    </source>
</evidence>
<dbReference type="PROSITE" id="PS50850">
    <property type="entry name" value="MFS"/>
    <property type="match status" value="1"/>
</dbReference>
<keyword evidence="7 8" id="KW-0472">Membrane</keyword>
<feature type="transmembrane region" description="Helical" evidence="8">
    <location>
        <begin position="153"/>
        <end position="174"/>
    </location>
</feature>
<evidence type="ECO:0000256" key="5">
    <source>
        <dbReference type="ARBA" id="ARBA00022692"/>
    </source>
</evidence>
<dbReference type="PRINTS" id="PR01036">
    <property type="entry name" value="TCRTETB"/>
</dbReference>
<dbReference type="Gene3D" id="1.20.1250.20">
    <property type="entry name" value="MFS general substrate transporter like domains"/>
    <property type="match status" value="1"/>
</dbReference>
<feature type="transmembrane region" description="Helical" evidence="8">
    <location>
        <begin position="69"/>
        <end position="95"/>
    </location>
</feature>
<evidence type="ECO:0000256" key="7">
    <source>
        <dbReference type="ARBA" id="ARBA00023136"/>
    </source>
</evidence>
<feature type="transmembrane region" description="Helical" evidence="8">
    <location>
        <begin position="347"/>
        <end position="373"/>
    </location>
</feature>
<keyword evidence="6 8" id="KW-1133">Transmembrane helix</keyword>
<feature type="transmembrane region" description="Helical" evidence="8">
    <location>
        <begin position="126"/>
        <end position="147"/>
    </location>
</feature>
<name>A0ABP5DUL3_9PSEU</name>
<feature type="transmembrane region" description="Helical" evidence="8">
    <location>
        <begin position="101"/>
        <end position="119"/>
    </location>
</feature>
<dbReference type="NCBIfam" id="TIGR00711">
    <property type="entry name" value="efflux_EmrB"/>
    <property type="match status" value="1"/>
</dbReference>
<dbReference type="InterPro" id="IPR036259">
    <property type="entry name" value="MFS_trans_sf"/>
</dbReference>
<dbReference type="InterPro" id="IPR004638">
    <property type="entry name" value="EmrB-like"/>
</dbReference>
<sequence>MALLATLFLGTFMALLDVSIVTIALPSMQRSLGAPLSQLQWIVDGYVIALAASMLTGGALADRHGRKRVFLLGLVVFTLASAACAFAGGAGWLIAARVVQGAAASVITPGAMALLALAYPEPARRARVFGLWSTVASLAFIAGPLVGGPLTEYLGWQSVFLINLPLGAVAIALGRRALSESADPAHASVDPAGQLLAVCWIGALSFGCIEAGHLGWTAPVVLTALTAAVVAFGAFVAVELRRPRPMLPIRLFARPEFGMVNLSSFAIGFGTFGSFFLLSLYLQTARGAGPTEAGLQFLPYVLASSLSANITGRVVARHGPRVPMLTGCAALAATLLALTALGPGTPYFVVAILFAVLGAALMLAGLPVNTMAMHVVPKERSGMASATVNATRQTGTALGVALLGSLVATAPGFTTGLHRGLVVAGAVTAVVTALTAVTLRKAR</sequence>
<dbReference type="InterPro" id="IPR011701">
    <property type="entry name" value="MFS"/>
</dbReference>
<evidence type="ECO:0000313" key="11">
    <source>
        <dbReference type="Proteomes" id="UP001501116"/>
    </source>
</evidence>
<dbReference type="Proteomes" id="UP001501116">
    <property type="component" value="Unassembled WGS sequence"/>
</dbReference>
<comment type="similarity">
    <text evidence="2">Belongs to the major facilitator superfamily. EmrB family.</text>
</comment>
<keyword evidence="3" id="KW-0813">Transport</keyword>
<feature type="transmembrane region" description="Helical" evidence="8">
    <location>
        <begin position="420"/>
        <end position="439"/>
    </location>
</feature>
<evidence type="ECO:0000256" key="4">
    <source>
        <dbReference type="ARBA" id="ARBA00022475"/>
    </source>
</evidence>
<evidence type="ECO:0000256" key="8">
    <source>
        <dbReference type="SAM" id="Phobius"/>
    </source>
</evidence>
<feature type="transmembrane region" description="Helical" evidence="8">
    <location>
        <begin position="297"/>
        <end position="315"/>
    </location>
</feature>
<evidence type="ECO:0000256" key="6">
    <source>
        <dbReference type="ARBA" id="ARBA00022989"/>
    </source>
</evidence>
<organism evidence="10 11">
    <name type="scientific">Amycolatopsis minnesotensis</name>
    <dbReference type="NCBI Taxonomy" id="337894"/>
    <lineage>
        <taxon>Bacteria</taxon>
        <taxon>Bacillati</taxon>
        <taxon>Actinomycetota</taxon>
        <taxon>Actinomycetes</taxon>
        <taxon>Pseudonocardiales</taxon>
        <taxon>Pseudonocardiaceae</taxon>
        <taxon>Amycolatopsis</taxon>
    </lineage>
</organism>
<gene>
    <name evidence="10" type="ORF">GCM10009754_72880</name>
</gene>
<dbReference type="PANTHER" id="PTHR42718">
    <property type="entry name" value="MAJOR FACILITATOR SUPERFAMILY MULTIDRUG TRANSPORTER MFSC"/>
    <property type="match status" value="1"/>
</dbReference>
<feature type="transmembrane region" description="Helical" evidence="8">
    <location>
        <begin position="43"/>
        <end position="62"/>
    </location>
</feature>
<dbReference type="InterPro" id="IPR020846">
    <property type="entry name" value="MFS_dom"/>
</dbReference>
<feature type="transmembrane region" description="Helical" evidence="8">
    <location>
        <begin position="259"/>
        <end position="282"/>
    </location>
</feature>
<feature type="transmembrane region" description="Helical" evidence="8">
    <location>
        <begin position="322"/>
        <end position="341"/>
    </location>
</feature>
<evidence type="ECO:0000259" key="9">
    <source>
        <dbReference type="PROSITE" id="PS50850"/>
    </source>
</evidence>
<dbReference type="CDD" id="cd17321">
    <property type="entry name" value="MFS_MMR_MDR_like"/>
    <property type="match status" value="1"/>
</dbReference>
<reference evidence="11" key="1">
    <citation type="journal article" date="2019" name="Int. J. Syst. Evol. Microbiol.">
        <title>The Global Catalogue of Microorganisms (GCM) 10K type strain sequencing project: providing services to taxonomists for standard genome sequencing and annotation.</title>
        <authorList>
            <consortium name="The Broad Institute Genomics Platform"/>
            <consortium name="The Broad Institute Genome Sequencing Center for Infectious Disease"/>
            <person name="Wu L."/>
            <person name="Ma J."/>
        </authorList>
    </citation>
    <scope>NUCLEOTIDE SEQUENCE [LARGE SCALE GENOMIC DNA]</scope>
    <source>
        <strain evidence="11">JCM 14545</strain>
    </source>
</reference>
<keyword evidence="11" id="KW-1185">Reference proteome</keyword>
<dbReference type="EMBL" id="BAAANN010000041">
    <property type="protein sequence ID" value="GAA1984841.1"/>
    <property type="molecule type" value="Genomic_DNA"/>
</dbReference>
<feature type="transmembrane region" description="Helical" evidence="8">
    <location>
        <begin position="394"/>
        <end position="414"/>
    </location>
</feature>
<evidence type="ECO:0000313" key="10">
    <source>
        <dbReference type="EMBL" id="GAA1984841.1"/>
    </source>
</evidence>
<keyword evidence="4" id="KW-1003">Cell membrane</keyword>
<dbReference type="Gene3D" id="1.20.1720.10">
    <property type="entry name" value="Multidrug resistance protein D"/>
    <property type="match status" value="1"/>
</dbReference>
<comment type="caution">
    <text evidence="10">The sequence shown here is derived from an EMBL/GenBank/DDBJ whole genome shotgun (WGS) entry which is preliminary data.</text>
</comment>
<comment type="subcellular location">
    <subcellularLocation>
        <location evidence="1">Cell membrane</location>
        <topology evidence="1">Multi-pass membrane protein</topology>
    </subcellularLocation>
</comment>
<evidence type="ECO:0000256" key="1">
    <source>
        <dbReference type="ARBA" id="ARBA00004651"/>
    </source>
</evidence>
<accession>A0ABP5DUL3</accession>
<proteinExistence type="inferred from homology"/>
<protein>
    <submittedName>
        <fullName evidence="10">MFS transporter</fullName>
    </submittedName>
</protein>
<evidence type="ECO:0000256" key="2">
    <source>
        <dbReference type="ARBA" id="ARBA00008537"/>
    </source>
</evidence>
<feature type="domain" description="Major facilitator superfamily (MFS) profile" evidence="9">
    <location>
        <begin position="3"/>
        <end position="443"/>
    </location>
</feature>
<dbReference type="PANTHER" id="PTHR42718:SF9">
    <property type="entry name" value="MAJOR FACILITATOR SUPERFAMILY MULTIDRUG TRANSPORTER MFSC"/>
    <property type="match status" value="1"/>
</dbReference>
<dbReference type="SUPFAM" id="SSF103473">
    <property type="entry name" value="MFS general substrate transporter"/>
    <property type="match status" value="1"/>
</dbReference>
<keyword evidence="5 8" id="KW-0812">Transmembrane</keyword>